<dbReference type="PRINTS" id="PR00119">
    <property type="entry name" value="CATATPASE"/>
</dbReference>
<dbReference type="InterPro" id="IPR008250">
    <property type="entry name" value="ATPase_P-typ_transduc_dom_A_sf"/>
</dbReference>
<reference evidence="16 17" key="1">
    <citation type="submission" date="2023-11" db="EMBL/GenBank/DDBJ databases">
        <title>Bacillus jintuensis, isolated from a mudflat on the Beibu Gulf coast.</title>
        <authorList>
            <person name="Li M."/>
        </authorList>
    </citation>
    <scope>NUCLEOTIDE SEQUENCE [LARGE SCALE GENOMIC DNA]</scope>
    <source>
        <strain evidence="16 17">31A1R</strain>
    </source>
</reference>
<dbReference type="SFLD" id="SFLDG00002">
    <property type="entry name" value="C1.7:_P-type_atpase_like"/>
    <property type="match status" value="1"/>
</dbReference>
<dbReference type="NCBIfam" id="TIGR01525">
    <property type="entry name" value="ATPase-IB_hvy"/>
    <property type="match status" value="1"/>
</dbReference>
<dbReference type="InterPro" id="IPR059000">
    <property type="entry name" value="ATPase_P-type_domA"/>
</dbReference>
<feature type="domain" description="P-type ATPase A" evidence="15">
    <location>
        <begin position="133"/>
        <end position="234"/>
    </location>
</feature>
<evidence type="ECO:0000256" key="13">
    <source>
        <dbReference type="ARBA" id="ARBA00023136"/>
    </source>
</evidence>
<dbReference type="Proteomes" id="UP001290455">
    <property type="component" value="Unassembled WGS sequence"/>
</dbReference>
<dbReference type="SUPFAM" id="SSF56784">
    <property type="entry name" value="HAD-like"/>
    <property type="match status" value="1"/>
</dbReference>
<feature type="transmembrane region" description="Helical" evidence="14">
    <location>
        <begin position="254"/>
        <end position="273"/>
    </location>
</feature>
<accession>A0ABU5J291</accession>
<dbReference type="InterPro" id="IPR036412">
    <property type="entry name" value="HAD-like_sf"/>
</dbReference>
<dbReference type="NCBIfam" id="TIGR01494">
    <property type="entry name" value="ATPase_P-type"/>
    <property type="match status" value="1"/>
</dbReference>
<evidence type="ECO:0000256" key="4">
    <source>
        <dbReference type="ARBA" id="ARBA00022553"/>
    </source>
</evidence>
<dbReference type="PANTHER" id="PTHR43079">
    <property type="entry name" value="PROBABLE CADMIUM/ZINC-TRANSPORTING ATPASE HMA1"/>
    <property type="match status" value="1"/>
</dbReference>
<dbReference type="NCBIfam" id="TIGR01511">
    <property type="entry name" value="ATPase-IB1_Cu"/>
    <property type="match status" value="1"/>
</dbReference>
<keyword evidence="4" id="KW-0597">Phosphoprotein</keyword>
<sequence>MNPEAKVLPAAQPKSLFLEKVKQQWELIAAATSGLLILLGWILDKNEWSTPSVITFLLAFIIGGFAKAKEGISETIANKELNVEMLMIFAATGSAIIGYWIEGAILIFIFAMSGALETYTKNKSHKEISALMELQPEEALKITNGMEQVVHVSSLQIGDFILVKPGERVPSDGKIAKGQTSLDEAAITGESIPVSKGVDEEVFAGTVNLNGAVTVEITKPSSETLFQKIIQLVQSAQSEKSPSQLFIEKFEGSYVKIVLVVVGLMMFLPHYLLGWSWTETFYRAMILLVVASPCALVASIMPASLSAISNGARHGILFKGGVHLENLSHLKAIAFDKTGTLTKGKPEVTDVLVLDGLAVDDVLLRTASIENHSNHPLAQAIVKYVKAKLDDHPLLYPDSLEDVSGWGVKAQFDGDEWKIGKAAFVGHSAAEAFKNGASKQLASEGKTVVFVQKNDEIVAIIGLKDVVRQETKNAIDQLKTRGIYTIMLTGDSENTAQAIAKESHVNDYLSECLPEKKVEHLKDLKKRFGNVAMVGDGINDAPALATANVGIAMGEGSDVALETADVVLMKNDLPRIAEAIHLSERMNRIIKQNIVFSISVIMLLIASNFLQILDLPYGVIGHEGSTILVILNSLRLLNQHECSQILKGRNPGLFVT</sequence>
<keyword evidence="17" id="KW-1185">Reference proteome</keyword>
<evidence type="ECO:0000256" key="14">
    <source>
        <dbReference type="RuleBase" id="RU362081"/>
    </source>
</evidence>
<evidence type="ECO:0000256" key="8">
    <source>
        <dbReference type="ARBA" id="ARBA00022840"/>
    </source>
</evidence>
<dbReference type="Pfam" id="PF00122">
    <property type="entry name" value="E1-E2_ATPase"/>
    <property type="match status" value="1"/>
</dbReference>
<keyword evidence="6 14" id="KW-0479">Metal-binding</keyword>
<proteinExistence type="inferred from homology"/>
<name>A0ABU5J291_9BACI</name>
<evidence type="ECO:0000256" key="9">
    <source>
        <dbReference type="ARBA" id="ARBA00022842"/>
    </source>
</evidence>
<keyword evidence="13 14" id="KW-0472">Membrane</keyword>
<evidence type="ECO:0000313" key="17">
    <source>
        <dbReference type="Proteomes" id="UP001290455"/>
    </source>
</evidence>
<feature type="transmembrane region" description="Helical" evidence="14">
    <location>
        <begin position="86"/>
        <end position="116"/>
    </location>
</feature>
<protein>
    <submittedName>
        <fullName evidence="16">Heavy metal translocating P-type ATPase</fullName>
    </submittedName>
</protein>
<feature type="transmembrane region" description="Helical" evidence="14">
    <location>
        <begin position="25"/>
        <end position="43"/>
    </location>
</feature>
<evidence type="ECO:0000256" key="11">
    <source>
        <dbReference type="ARBA" id="ARBA00022989"/>
    </source>
</evidence>
<dbReference type="SFLD" id="SFLDF00027">
    <property type="entry name" value="p-type_atpase"/>
    <property type="match status" value="1"/>
</dbReference>
<keyword evidence="14" id="KW-1003">Cell membrane</keyword>
<dbReference type="Pfam" id="PF00702">
    <property type="entry name" value="Hydrolase"/>
    <property type="match status" value="1"/>
</dbReference>
<gene>
    <name evidence="16" type="ORF">SM124_17610</name>
</gene>
<evidence type="ECO:0000256" key="5">
    <source>
        <dbReference type="ARBA" id="ARBA00022692"/>
    </source>
</evidence>
<dbReference type="SUPFAM" id="SSF81665">
    <property type="entry name" value="Calcium ATPase, transmembrane domain M"/>
    <property type="match status" value="1"/>
</dbReference>
<evidence type="ECO:0000313" key="16">
    <source>
        <dbReference type="EMBL" id="MDZ5473535.1"/>
    </source>
</evidence>
<dbReference type="NCBIfam" id="TIGR01512">
    <property type="entry name" value="ATPase-IB2_Cd"/>
    <property type="match status" value="1"/>
</dbReference>
<keyword evidence="9" id="KW-0460">Magnesium</keyword>
<keyword evidence="11 14" id="KW-1133">Transmembrane helix</keyword>
<comment type="subcellular location">
    <subcellularLocation>
        <location evidence="14">Cell membrane</location>
    </subcellularLocation>
    <subcellularLocation>
        <location evidence="1">Membrane</location>
        <topology evidence="1">Multi-pass membrane protein</topology>
    </subcellularLocation>
</comment>
<evidence type="ECO:0000256" key="7">
    <source>
        <dbReference type="ARBA" id="ARBA00022741"/>
    </source>
</evidence>
<feature type="transmembrane region" description="Helical" evidence="14">
    <location>
        <begin position="594"/>
        <end position="613"/>
    </location>
</feature>
<dbReference type="SUPFAM" id="SSF81653">
    <property type="entry name" value="Calcium ATPase, transduction domain A"/>
    <property type="match status" value="1"/>
</dbReference>
<dbReference type="RefSeq" id="WP_322447830.1">
    <property type="nucleotide sequence ID" value="NZ_JAXOFX010000014.1"/>
</dbReference>
<organism evidence="16 17">
    <name type="scientific">Robertmurraya mangrovi</name>
    <dbReference type="NCBI Taxonomy" id="3098077"/>
    <lineage>
        <taxon>Bacteria</taxon>
        <taxon>Bacillati</taxon>
        <taxon>Bacillota</taxon>
        <taxon>Bacilli</taxon>
        <taxon>Bacillales</taxon>
        <taxon>Bacillaceae</taxon>
        <taxon>Robertmurraya</taxon>
    </lineage>
</organism>
<evidence type="ECO:0000256" key="12">
    <source>
        <dbReference type="ARBA" id="ARBA00023065"/>
    </source>
</evidence>
<dbReference type="CDD" id="cd07551">
    <property type="entry name" value="P-type_ATPase_HM_ZosA_PfeT-like"/>
    <property type="match status" value="1"/>
</dbReference>
<dbReference type="PRINTS" id="PR00941">
    <property type="entry name" value="CDATPASE"/>
</dbReference>
<dbReference type="InterPro" id="IPR023298">
    <property type="entry name" value="ATPase_P-typ_TM_dom_sf"/>
</dbReference>
<evidence type="ECO:0000256" key="10">
    <source>
        <dbReference type="ARBA" id="ARBA00022967"/>
    </source>
</evidence>
<keyword evidence="8 14" id="KW-0067">ATP-binding</keyword>
<dbReference type="PANTHER" id="PTHR43079:SF1">
    <property type="entry name" value="CADMIUM_ZINC-TRANSPORTING ATPASE HMA1, CHLOROPLASTIC-RELATED"/>
    <property type="match status" value="1"/>
</dbReference>
<comment type="similarity">
    <text evidence="2 14">Belongs to the cation transport ATPase (P-type) (TC 3.A.3) family. Type IB subfamily.</text>
</comment>
<dbReference type="InterPro" id="IPR027256">
    <property type="entry name" value="P-typ_ATPase_IB"/>
</dbReference>
<dbReference type="SFLD" id="SFLDS00003">
    <property type="entry name" value="Haloacid_Dehalogenase"/>
    <property type="match status" value="1"/>
</dbReference>
<dbReference type="InterPro" id="IPR023214">
    <property type="entry name" value="HAD_sf"/>
</dbReference>
<dbReference type="PROSITE" id="PS00154">
    <property type="entry name" value="ATPASE_E1_E2"/>
    <property type="match status" value="1"/>
</dbReference>
<evidence type="ECO:0000259" key="15">
    <source>
        <dbReference type="Pfam" id="PF00122"/>
    </source>
</evidence>
<evidence type="ECO:0000256" key="3">
    <source>
        <dbReference type="ARBA" id="ARBA00022448"/>
    </source>
</evidence>
<keyword evidence="5 14" id="KW-0812">Transmembrane</keyword>
<keyword evidence="7 14" id="KW-0547">Nucleotide-binding</keyword>
<dbReference type="InterPro" id="IPR018303">
    <property type="entry name" value="ATPase_P-typ_P_site"/>
</dbReference>
<keyword evidence="3" id="KW-0813">Transport</keyword>
<dbReference type="Gene3D" id="2.70.150.10">
    <property type="entry name" value="Calcium-transporting ATPase, cytoplasmic transduction domain A"/>
    <property type="match status" value="1"/>
</dbReference>
<dbReference type="PROSITE" id="PS01229">
    <property type="entry name" value="COF_2"/>
    <property type="match status" value="1"/>
</dbReference>
<dbReference type="Gene3D" id="3.40.1110.10">
    <property type="entry name" value="Calcium-transporting ATPase, cytoplasmic domain N"/>
    <property type="match status" value="1"/>
</dbReference>
<dbReference type="InterPro" id="IPR001757">
    <property type="entry name" value="P_typ_ATPase"/>
</dbReference>
<keyword evidence="12" id="KW-0406">Ion transport</keyword>
<dbReference type="InterPro" id="IPR023299">
    <property type="entry name" value="ATPase_P-typ_cyto_dom_N"/>
</dbReference>
<dbReference type="Gene3D" id="3.40.50.1000">
    <property type="entry name" value="HAD superfamily/HAD-like"/>
    <property type="match status" value="1"/>
</dbReference>
<evidence type="ECO:0000256" key="2">
    <source>
        <dbReference type="ARBA" id="ARBA00006024"/>
    </source>
</evidence>
<comment type="caution">
    <text evidence="16">The sequence shown here is derived from an EMBL/GenBank/DDBJ whole genome shotgun (WGS) entry which is preliminary data.</text>
</comment>
<dbReference type="InterPro" id="IPR051949">
    <property type="entry name" value="Cation_Transport_ATPase"/>
</dbReference>
<evidence type="ECO:0000256" key="6">
    <source>
        <dbReference type="ARBA" id="ARBA00022723"/>
    </source>
</evidence>
<feature type="transmembrane region" description="Helical" evidence="14">
    <location>
        <begin position="285"/>
        <end position="308"/>
    </location>
</feature>
<keyword evidence="10" id="KW-1278">Translocase</keyword>
<dbReference type="InterPro" id="IPR044492">
    <property type="entry name" value="P_typ_ATPase_HD_dom"/>
</dbReference>
<evidence type="ECO:0000256" key="1">
    <source>
        <dbReference type="ARBA" id="ARBA00004141"/>
    </source>
</evidence>
<feature type="transmembrane region" description="Helical" evidence="14">
    <location>
        <begin position="48"/>
        <end position="66"/>
    </location>
</feature>
<dbReference type="EMBL" id="JAXOFX010000014">
    <property type="protein sequence ID" value="MDZ5473535.1"/>
    <property type="molecule type" value="Genomic_DNA"/>
</dbReference>